<evidence type="ECO:0000256" key="6">
    <source>
        <dbReference type="ARBA" id="ARBA00022840"/>
    </source>
</evidence>
<evidence type="ECO:0000256" key="7">
    <source>
        <dbReference type="ARBA" id="ARBA00022842"/>
    </source>
</evidence>
<dbReference type="GO" id="GO:0016779">
    <property type="term" value="F:nucleotidyltransferase activity"/>
    <property type="evidence" value="ECO:0007669"/>
    <property type="project" value="UniProtKB-KW"/>
</dbReference>
<dbReference type="GO" id="GO:0046872">
    <property type="term" value="F:metal ion binding"/>
    <property type="evidence" value="ECO:0007669"/>
    <property type="project" value="UniProtKB-KW"/>
</dbReference>
<dbReference type="CDD" id="cd05403">
    <property type="entry name" value="NT_KNTase_like"/>
    <property type="match status" value="1"/>
</dbReference>
<organism evidence="9 10">
    <name type="scientific">Flavobacterium aurantiibacter</name>
    <dbReference type="NCBI Taxonomy" id="2023067"/>
    <lineage>
        <taxon>Bacteria</taxon>
        <taxon>Pseudomonadati</taxon>
        <taxon>Bacteroidota</taxon>
        <taxon>Flavobacteriia</taxon>
        <taxon>Flavobacteriales</taxon>
        <taxon>Flavobacteriaceae</taxon>
        <taxon>Flavobacterium</taxon>
    </lineage>
</organism>
<dbReference type="Gene3D" id="3.30.460.10">
    <property type="entry name" value="Beta Polymerase, domain 2"/>
    <property type="match status" value="1"/>
</dbReference>
<evidence type="ECO:0000256" key="5">
    <source>
        <dbReference type="ARBA" id="ARBA00022741"/>
    </source>
</evidence>
<keyword evidence="4" id="KW-0479">Metal-binding</keyword>
<name>A0A255ZMX6_9FLAO</name>
<comment type="cofactor">
    <cofactor evidence="1">
        <name>Mg(2+)</name>
        <dbReference type="ChEBI" id="CHEBI:18420"/>
    </cofactor>
</comment>
<protein>
    <submittedName>
        <fullName evidence="9">Nucleotidyltransferase</fullName>
    </submittedName>
</protein>
<comment type="caution">
    <text evidence="9">The sequence shown here is derived from an EMBL/GenBank/DDBJ whole genome shotgun (WGS) entry which is preliminary data.</text>
</comment>
<evidence type="ECO:0000256" key="3">
    <source>
        <dbReference type="ARBA" id="ARBA00022695"/>
    </source>
</evidence>
<dbReference type="GO" id="GO:0005524">
    <property type="term" value="F:ATP binding"/>
    <property type="evidence" value="ECO:0007669"/>
    <property type="project" value="UniProtKB-KW"/>
</dbReference>
<dbReference type="PANTHER" id="PTHR33571:SF14">
    <property type="entry name" value="PROTEIN ADENYLYLTRANSFERASE MJ0435-RELATED"/>
    <property type="match status" value="1"/>
</dbReference>
<keyword evidence="6" id="KW-0067">ATP-binding</keyword>
<evidence type="ECO:0000313" key="9">
    <source>
        <dbReference type="EMBL" id="OYQ42264.1"/>
    </source>
</evidence>
<sequence length="97" mass="11448">MQLSASQVEQIRTFFRDKPVHKVYLFGSYARGEADENSDIDLLIDWDYSKHIGWNYVGWWEEIKELLNKNVDFVSAKYVSPLIEQEIDSDKVLIYEA</sequence>
<dbReference type="InterPro" id="IPR041633">
    <property type="entry name" value="Polbeta"/>
</dbReference>
<feature type="domain" description="Polymerase beta nucleotidyltransferase" evidence="8">
    <location>
        <begin position="9"/>
        <end position="96"/>
    </location>
</feature>
<dbReference type="SUPFAM" id="SSF81301">
    <property type="entry name" value="Nucleotidyltransferase"/>
    <property type="match status" value="1"/>
</dbReference>
<keyword evidence="2 9" id="KW-0808">Transferase</keyword>
<evidence type="ECO:0000256" key="4">
    <source>
        <dbReference type="ARBA" id="ARBA00022723"/>
    </source>
</evidence>
<dbReference type="OrthoDB" id="798692at2"/>
<dbReference type="Pfam" id="PF18765">
    <property type="entry name" value="Polbeta"/>
    <property type="match status" value="1"/>
</dbReference>
<reference evidence="9 10" key="1">
    <citation type="submission" date="2017-07" db="EMBL/GenBank/DDBJ databases">
        <title>Flavobacterium cyanobacteriorum sp. nov., isolated from cyanobacterial aggregates in a eutrophic lake.</title>
        <authorList>
            <person name="Cai H."/>
        </authorList>
    </citation>
    <scope>NUCLEOTIDE SEQUENCE [LARGE SCALE GENOMIC DNA]</scope>
    <source>
        <strain evidence="9 10">TH167</strain>
    </source>
</reference>
<keyword evidence="3" id="KW-0548">Nucleotidyltransferase</keyword>
<keyword evidence="5" id="KW-0547">Nucleotide-binding</keyword>
<dbReference type="Proteomes" id="UP000216035">
    <property type="component" value="Unassembled WGS sequence"/>
</dbReference>
<accession>A0A255ZMX6</accession>
<dbReference type="AlphaFoldDB" id="A0A255ZMX6"/>
<dbReference type="InterPro" id="IPR043519">
    <property type="entry name" value="NT_sf"/>
</dbReference>
<dbReference type="EMBL" id="NOXX01000215">
    <property type="protein sequence ID" value="OYQ42264.1"/>
    <property type="molecule type" value="Genomic_DNA"/>
</dbReference>
<evidence type="ECO:0000259" key="8">
    <source>
        <dbReference type="Pfam" id="PF18765"/>
    </source>
</evidence>
<dbReference type="PANTHER" id="PTHR33571">
    <property type="entry name" value="SSL8005 PROTEIN"/>
    <property type="match status" value="1"/>
</dbReference>
<keyword evidence="7" id="KW-0460">Magnesium</keyword>
<dbReference type="InterPro" id="IPR052038">
    <property type="entry name" value="Type-VII_TA_antitoxin"/>
</dbReference>
<evidence type="ECO:0000256" key="2">
    <source>
        <dbReference type="ARBA" id="ARBA00022679"/>
    </source>
</evidence>
<evidence type="ECO:0000313" key="10">
    <source>
        <dbReference type="Proteomes" id="UP000216035"/>
    </source>
</evidence>
<dbReference type="RefSeq" id="WP_094487060.1">
    <property type="nucleotide sequence ID" value="NZ_NOXX01000215.1"/>
</dbReference>
<keyword evidence="10" id="KW-1185">Reference proteome</keyword>
<proteinExistence type="predicted"/>
<gene>
    <name evidence="9" type="ORF">CHX27_12235</name>
</gene>
<evidence type="ECO:0000256" key="1">
    <source>
        <dbReference type="ARBA" id="ARBA00001946"/>
    </source>
</evidence>